<comment type="caution">
    <text evidence="2">The sequence shown here is derived from an EMBL/GenBank/DDBJ whole genome shotgun (WGS) entry which is preliminary data.</text>
</comment>
<evidence type="ECO:0000313" key="3">
    <source>
        <dbReference type="Proteomes" id="UP000784294"/>
    </source>
</evidence>
<organism evidence="2 3">
    <name type="scientific">Protopolystoma xenopodis</name>
    <dbReference type="NCBI Taxonomy" id="117903"/>
    <lineage>
        <taxon>Eukaryota</taxon>
        <taxon>Metazoa</taxon>
        <taxon>Spiralia</taxon>
        <taxon>Lophotrochozoa</taxon>
        <taxon>Platyhelminthes</taxon>
        <taxon>Monogenea</taxon>
        <taxon>Polyopisthocotylea</taxon>
        <taxon>Polystomatidea</taxon>
        <taxon>Polystomatidae</taxon>
        <taxon>Protopolystoma</taxon>
    </lineage>
</organism>
<dbReference type="AlphaFoldDB" id="A0A448WU62"/>
<sequence length="267" mass="30197">MIIATVGPCTWCIPRRFDGIAIRLTEDADYDAGETSKNVPRPRPSAGNYHDYDSRGLGIRYVQLDCFGNTTKLRKQGQTSSVHRKKTAKKVDATSPWSRQPLRIVYLPIHTLMSARFLQCRLRLSLQEDSARSNHLHHRFQMSFAELLSHDFSLSLSPSPIPLASTFLRITVWLAALDPPILTPVYVIFEDSKIGILFSLGFRTMPSYPLSHHLSLMPYKESMIHNCLCENRLFAFSTPKSRKVDSLSLKLAVPPKSTVPLSCVQVR</sequence>
<evidence type="ECO:0000256" key="1">
    <source>
        <dbReference type="SAM" id="MobiDB-lite"/>
    </source>
</evidence>
<accession>A0A448WU62</accession>
<reference evidence="2" key="1">
    <citation type="submission" date="2018-11" db="EMBL/GenBank/DDBJ databases">
        <authorList>
            <consortium name="Pathogen Informatics"/>
        </authorList>
    </citation>
    <scope>NUCLEOTIDE SEQUENCE</scope>
</reference>
<dbReference type="Proteomes" id="UP000784294">
    <property type="component" value="Unassembled WGS sequence"/>
</dbReference>
<keyword evidence="3" id="KW-1185">Reference proteome</keyword>
<gene>
    <name evidence="2" type="ORF">PXEA_LOCUS13803</name>
</gene>
<protein>
    <submittedName>
        <fullName evidence="2">Uncharacterized protein</fullName>
    </submittedName>
</protein>
<evidence type="ECO:0000313" key="2">
    <source>
        <dbReference type="EMBL" id="VEL20363.1"/>
    </source>
</evidence>
<proteinExistence type="predicted"/>
<feature type="region of interest" description="Disordered" evidence="1">
    <location>
        <begin position="31"/>
        <end position="50"/>
    </location>
</feature>
<dbReference type="EMBL" id="CAAALY010046077">
    <property type="protein sequence ID" value="VEL20363.1"/>
    <property type="molecule type" value="Genomic_DNA"/>
</dbReference>
<name>A0A448WU62_9PLAT</name>